<accession>A0ABQ5N9Q5</accession>
<keyword evidence="1" id="KW-1133">Transmembrane helix</keyword>
<dbReference type="Pfam" id="PF12730">
    <property type="entry name" value="ABC2_membrane_4"/>
    <property type="match status" value="1"/>
</dbReference>
<dbReference type="Proteomes" id="UP001208567">
    <property type="component" value="Unassembled WGS sequence"/>
</dbReference>
<evidence type="ECO:0008006" key="4">
    <source>
        <dbReference type="Google" id="ProtNLM"/>
    </source>
</evidence>
<keyword evidence="1" id="KW-0472">Membrane</keyword>
<feature type="transmembrane region" description="Helical" evidence="1">
    <location>
        <begin position="94"/>
        <end position="120"/>
    </location>
</feature>
<evidence type="ECO:0000313" key="2">
    <source>
        <dbReference type="EMBL" id="GLC31995.1"/>
    </source>
</evidence>
<name>A0ABQ5N9Q5_9CLOT</name>
<keyword evidence="3" id="KW-1185">Reference proteome</keyword>
<proteinExistence type="predicted"/>
<feature type="transmembrane region" description="Helical" evidence="1">
    <location>
        <begin position="171"/>
        <end position="190"/>
    </location>
</feature>
<feature type="transmembrane region" description="Helical" evidence="1">
    <location>
        <begin position="18"/>
        <end position="38"/>
    </location>
</feature>
<protein>
    <recommendedName>
        <fullName evidence="4">ABC transporter permease</fullName>
    </recommendedName>
</protein>
<organism evidence="2 3">
    <name type="scientific">Clostridium omnivorum</name>
    <dbReference type="NCBI Taxonomy" id="1604902"/>
    <lineage>
        <taxon>Bacteria</taxon>
        <taxon>Bacillati</taxon>
        <taxon>Bacillota</taxon>
        <taxon>Clostridia</taxon>
        <taxon>Eubacteriales</taxon>
        <taxon>Clostridiaceae</taxon>
        <taxon>Clostridium</taxon>
    </lineage>
</organism>
<reference evidence="2 3" key="1">
    <citation type="journal article" date="2024" name="Int. J. Syst. Evol. Microbiol.">
        <title>Clostridium omnivorum sp. nov., isolated from anoxic soil under the treatment of reductive soil disinfestation.</title>
        <authorList>
            <person name="Ueki A."/>
            <person name="Tonouchi A."/>
            <person name="Kaku N."/>
            <person name="Honma S."/>
            <person name="Ueki K."/>
        </authorList>
    </citation>
    <scope>NUCLEOTIDE SEQUENCE [LARGE SCALE GENOMIC DNA]</scope>
    <source>
        <strain evidence="2 3">E14</strain>
    </source>
</reference>
<evidence type="ECO:0000256" key="1">
    <source>
        <dbReference type="SAM" id="Phobius"/>
    </source>
</evidence>
<feature type="transmembrane region" description="Helical" evidence="1">
    <location>
        <begin position="196"/>
        <end position="218"/>
    </location>
</feature>
<comment type="caution">
    <text evidence="2">The sequence shown here is derived from an EMBL/GenBank/DDBJ whole genome shotgun (WGS) entry which is preliminary data.</text>
</comment>
<dbReference type="RefSeq" id="WP_264851307.1">
    <property type="nucleotide sequence ID" value="NZ_BRXR01000001.1"/>
</dbReference>
<keyword evidence="1" id="KW-0812">Transmembrane</keyword>
<feature type="transmembrane region" description="Helical" evidence="1">
    <location>
        <begin position="50"/>
        <end position="73"/>
    </location>
</feature>
<dbReference type="EMBL" id="BRXR01000001">
    <property type="protein sequence ID" value="GLC31995.1"/>
    <property type="molecule type" value="Genomic_DNA"/>
</dbReference>
<sequence length="225" mass="25562">MHNLIKIEFMKLKRRNKLLGIFITFILSSASLIPIMFYDNKVPSWTDITGLTISLANLISNIYLCVLVGDMFLDEYNNKTINVMFNYPISRTKIYFSKIFVLLFYSILLTIIGSVFYIGIVFTMNTFHPVLTGTFNHDLMLTLLPIIVICSITNTMFAIVYSFFATVIRSIPLMIFSCILLVNFASNISITNSYLVILKLLGISIICSLVAIPIIYSLNKKDVIC</sequence>
<gene>
    <name evidence="2" type="ORF">bsdE14_34050</name>
</gene>
<feature type="transmembrane region" description="Helical" evidence="1">
    <location>
        <begin position="140"/>
        <end position="164"/>
    </location>
</feature>
<evidence type="ECO:0000313" key="3">
    <source>
        <dbReference type="Proteomes" id="UP001208567"/>
    </source>
</evidence>